<gene>
    <name evidence="3" type="ORF">Malapachy_3814</name>
</gene>
<evidence type="ECO:0000256" key="1">
    <source>
        <dbReference type="SAM" id="Phobius"/>
    </source>
</evidence>
<keyword evidence="1" id="KW-1133">Transmembrane helix</keyword>
<feature type="chain" id="PRO_5005818554" evidence="2">
    <location>
        <begin position="36"/>
        <end position="214"/>
    </location>
</feature>
<name>A0A0M8MKK1_9BASI</name>
<accession>A0A0M8MKK1</accession>
<feature type="transmembrane region" description="Helical" evidence="1">
    <location>
        <begin position="168"/>
        <end position="191"/>
    </location>
</feature>
<keyword evidence="2" id="KW-0732">Signal</keyword>
<dbReference type="EMBL" id="LGAV01000004">
    <property type="protein sequence ID" value="KOS14326.1"/>
    <property type="molecule type" value="Genomic_DNA"/>
</dbReference>
<keyword evidence="1" id="KW-0472">Membrane</keyword>
<comment type="caution">
    <text evidence="3">The sequence shown here is derived from an EMBL/GenBank/DDBJ whole genome shotgun (WGS) entry which is preliminary data.</text>
</comment>
<sequence>MPRRRARVMGGAPGPALGLRVLVSVLCLCWICVYAKQPSSAKDGHTLPGSLRDAELRDRLWQSQYQLRFGSLPWDMMDTSPPPSTTEASSVTLMPTPPPRGRLARMADGVVAFFLWPWLQLAHGLHQIFAASSTFLYHLFTPVRYLYYTTYTVLIRWPWKVWRSWAPFLLQIYGVLGVASLLGLFMGMVCLHSLRLEHYIYVSRAPRDARGALS</sequence>
<keyword evidence="4" id="KW-1185">Reference proteome</keyword>
<evidence type="ECO:0000313" key="3">
    <source>
        <dbReference type="EMBL" id="KOS14326.1"/>
    </source>
</evidence>
<dbReference type="VEuPathDB" id="FungiDB:Malapachy_3814"/>
<evidence type="ECO:0000313" key="4">
    <source>
        <dbReference type="Proteomes" id="UP000037751"/>
    </source>
</evidence>
<dbReference type="GeneID" id="28730149"/>
<keyword evidence="1" id="KW-0812">Transmembrane</keyword>
<proteinExistence type="predicted"/>
<dbReference type="RefSeq" id="XP_017991958.1">
    <property type="nucleotide sequence ID" value="XM_018138273.1"/>
</dbReference>
<evidence type="ECO:0000256" key="2">
    <source>
        <dbReference type="SAM" id="SignalP"/>
    </source>
</evidence>
<protein>
    <submittedName>
        <fullName evidence="3">Uncharacterized protein</fullName>
    </submittedName>
</protein>
<feature type="signal peptide" evidence="2">
    <location>
        <begin position="1"/>
        <end position="35"/>
    </location>
</feature>
<organism evidence="3 4">
    <name type="scientific">Malassezia pachydermatis</name>
    <dbReference type="NCBI Taxonomy" id="77020"/>
    <lineage>
        <taxon>Eukaryota</taxon>
        <taxon>Fungi</taxon>
        <taxon>Dikarya</taxon>
        <taxon>Basidiomycota</taxon>
        <taxon>Ustilaginomycotina</taxon>
        <taxon>Malasseziomycetes</taxon>
        <taxon>Malasseziales</taxon>
        <taxon>Malasseziaceae</taxon>
        <taxon>Malassezia</taxon>
    </lineage>
</organism>
<reference evidence="3 4" key="1">
    <citation type="submission" date="2015-07" db="EMBL/GenBank/DDBJ databases">
        <title>Draft Genome Sequence of Malassezia furfur CBS1878 and Malassezia pachydermatis CBS1879.</title>
        <authorList>
            <person name="Triana S."/>
            <person name="Ohm R."/>
            <person name="Gonzalez A."/>
            <person name="DeCock H."/>
            <person name="Restrepo S."/>
            <person name="Celis A."/>
        </authorList>
    </citation>
    <scope>NUCLEOTIDE SEQUENCE [LARGE SCALE GENOMIC DNA]</scope>
    <source>
        <strain evidence="3 4">CBS 1879</strain>
    </source>
</reference>
<dbReference type="Proteomes" id="UP000037751">
    <property type="component" value="Unassembled WGS sequence"/>
</dbReference>
<feature type="transmembrane region" description="Helical" evidence="1">
    <location>
        <begin position="128"/>
        <end position="148"/>
    </location>
</feature>
<dbReference type="AlphaFoldDB" id="A0A0M8MKK1"/>